<keyword evidence="4" id="KW-1185">Reference proteome</keyword>
<dbReference type="VEuPathDB" id="FungiDB:A1O9_11222"/>
<dbReference type="HOGENOM" id="CLU_1004840_0_0_1"/>
<evidence type="ECO:0000313" key="4">
    <source>
        <dbReference type="Proteomes" id="UP000027920"/>
    </source>
</evidence>
<accession>A0A072PB88</accession>
<dbReference type="OrthoDB" id="10042665at2759"/>
<feature type="domain" description="DUF7025" evidence="2">
    <location>
        <begin position="176"/>
        <end position="277"/>
    </location>
</feature>
<protein>
    <recommendedName>
        <fullName evidence="2">DUF7025 domain-containing protein</fullName>
    </recommendedName>
</protein>
<dbReference type="GeneID" id="25286122"/>
<name>A0A072PB88_9EURO</name>
<dbReference type="PANTHER" id="PTHR46411">
    <property type="entry name" value="FAMILY ATPASE, PUTATIVE-RELATED"/>
    <property type="match status" value="1"/>
</dbReference>
<evidence type="ECO:0000259" key="2">
    <source>
        <dbReference type="Pfam" id="PF22942"/>
    </source>
</evidence>
<dbReference type="Pfam" id="PF22942">
    <property type="entry name" value="DUF7025"/>
    <property type="match status" value="1"/>
</dbReference>
<dbReference type="Proteomes" id="UP000027920">
    <property type="component" value="Unassembled WGS sequence"/>
</dbReference>
<dbReference type="AlphaFoldDB" id="A0A072PB88"/>
<organism evidence="3 4">
    <name type="scientific">Exophiala aquamarina CBS 119918</name>
    <dbReference type="NCBI Taxonomy" id="1182545"/>
    <lineage>
        <taxon>Eukaryota</taxon>
        <taxon>Fungi</taxon>
        <taxon>Dikarya</taxon>
        <taxon>Ascomycota</taxon>
        <taxon>Pezizomycotina</taxon>
        <taxon>Eurotiomycetes</taxon>
        <taxon>Chaetothyriomycetidae</taxon>
        <taxon>Chaetothyriales</taxon>
        <taxon>Herpotrichiellaceae</taxon>
        <taxon>Exophiala</taxon>
    </lineage>
</organism>
<evidence type="ECO:0000256" key="1">
    <source>
        <dbReference type="SAM" id="MobiDB-lite"/>
    </source>
</evidence>
<dbReference type="InterPro" id="IPR054289">
    <property type="entry name" value="DUF7025"/>
</dbReference>
<dbReference type="RefSeq" id="XP_013255395.1">
    <property type="nucleotide sequence ID" value="XM_013399941.1"/>
</dbReference>
<dbReference type="EMBL" id="AMGV01000016">
    <property type="protein sequence ID" value="KEF52805.1"/>
    <property type="molecule type" value="Genomic_DNA"/>
</dbReference>
<sequence length="277" mass="32029">MDFEDFDTKYAKAFLANPQGKIATKPDRRHGKSRGAVSAANGKSEPKHSERPSGQHSIPSRIRINSIPILKTLKSLDEHIDASASMVMMRPFKFLVYYDLQIKESIRLLEQQVMPPETNMLPVGSENGSFLESRPVRYDESFLTAEREVRQGTLEHMRCLIIFMDRYIRPTLCRLEDKSNTKIQFLDLWYIFNPGDDIHMPLRVQDTSVTVDAIATTPETFQSRYNQLWRVTGTSGGRPNLSTAQSRNISLRSNPFRVDCYYIDFHDRYFRPTVHTF</sequence>
<reference evidence="3 4" key="1">
    <citation type="submission" date="2013-03" db="EMBL/GenBank/DDBJ databases">
        <title>The Genome Sequence of Exophiala aquamarina CBS 119918.</title>
        <authorList>
            <consortium name="The Broad Institute Genomics Platform"/>
            <person name="Cuomo C."/>
            <person name="de Hoog S."/>
            <person name="Gorbushina A."/>
            <person name="Walker B."/>
            <person name="Young S.K."/>
            <person name="Zeng Q."/>
            <person name="Gargeya S."/>
            <person name="Fitzgerald M."/>
            <person name="Haas B."/>
            <person name="Abouelleil A."/>
            <person name="Allen A.W."/>
            <person name="Alvarado L."/>
            <person name="Arachchi H.M."/>
            <person name="Berlin A.M."/>
            <person name="Chapman S.B."/>
            <person name="Gainer-Dewar J."/>
            <person name="Goldberg J."/>
            <person name="Griggs A."/>
            <person name="Gujja S."/>
            <person name="Hansen M."/>
            <person name="Howarth C."/>
            <person name="Imamovic A."/>
            <person name="Ireland A."/>
            <person name="Larimer J."/>
            <person name="McCowan C."/>
            <person name="Murphy C."/>
            <person name="Pearson M."/>
            <person name="Poon T.W."/>
            <person name="Priest M."/>
            <person name="Roberts A."/>
            <person name="Saif S."/>
            <person name="Shea T."/>
            <person name="Sisk P."/>
            <person name="Sykes S."/>
            <person name="Wortman J."/>
            <person name="Nusbaum C."/>
            <person name="Birren B."/>
        </authorList>
    </citation>
    <scope>NUCLEOTIDE SEQUENCE [LARGE SCALE GENOMIC DNA]</scope>
    <source>
        <strain evidence="3 4">CBS 119918</strain>
    </source>
</reference>
<dbReference type="PANTHER" id="PTHR46411:SF3">
    <property type="entry name" value="AAA+ ATPASE DOMAIN-CONTAINING PROTEIN"/>
    <property type="match status" value="1"/>
</dbReference>
<gene>
    <name evidence="3" type="ORF">A1O9_11222</name>
</gene>
<dbReference type="STRING" id="1182545.A0A072PB88"/>
<comment type="caution">
    <text evidence="3">The sequence shown here is derived from an EMBL/GenBank/DDBJ whole genome shotgun (WGS) entry which is preliminary data.</text>
</comment>
<proteinExistence type="predicted"/>
<evidence type="ECO:0000313" key="3">
    <source>
        <dbReference type="EMBL" id="KEF52805.1"/>
    </source>
</evidence>
<feature type="compositionally biased region" description="Basic and acidic residues" evidence="1">
    <location>
        <begin position="44"/>
        <end position="53"/>
    </location>
</feature>
<feature type="region of interest" description="Disordered" evidence="1">
    <location>
        <begin position="18"/>
        <end position="58"/>
    </location>
</feature>